<dbReference type="STRING" id="2903.R1BA36"/>
<dbReference type="PROSITE" id="PS51733">
    <property type="entry name" value="BPL_LPL_CATALYTIC"/>
    <property type="match status" value="1"/>
</dbReference>
<dbReference type="GO" id="GO:0009249">
    <property type="term" value="P:protein lipoylation"/>
    <property type="evidence" value="ECO:0007669"/>
    <property type="project" value="InterPro"/>
</dbReference>
<feature type="domain" description="BPL/LPL catalytic" evidence="9">
    <location>
        <begin position="30"/>
        <end position="222"/>
    </location>
</feature>
<evidence type="ECO:0000256" key="7">
    <source>
        <dbReference type="PIRSR" id="PIRSR016262-2"/>
    </source>
</evidence>
<comment type="pathway">
    <text evidence="1">Protein modification; protein lipoylation via endogenous pathway; protein N(6)-(lipoyl)lysine from octanoyl-[acyl-carrier-protein]: step 1/2.</text>
</comment>
<dbReference type="AlphaFoldDB" id="A0A0D3I4H2"/>
<organism evidence="10 11">
    <name type="scientific">Emiliania huxleyi (strain CCMP1516)</name>
    <dbReference type="NCBI Taxonomy" id="280463"/>
    <lineage>
        <taxon>Eukaryota</taxon>
        <taxon>Haptista</taxon>
        <taxon>Haptophyta</taxon>
        <taxon>Prymnesiophyceae</taxon>
        <taxon>Isochrysidales</taxon>
        <taxon>Noelaerhabdaceae</taxon>
        <taxon>Emiliania</taxon>
    </lineage>
</organism>
<evidence type="ECO:0000256" key="6">
    <source>
        <dbReference type="PIRSR" id="PIRSR016262-1"/>
    </source>
</evidence>
<evidence type="ECO:0000313" key="10">
    <source>
        <dbReference type="EnsemblProtists" id="EOD06157"/>
    </source>
</evidence>
<dbReference type="NCBIfam" id="TIGR00214">
    <property type="entry name" value="lipB"/>
    <property type="match status" value="1"/>
</dbReference>
<dbReference type="EnsemblProtists" id="EOD06157">
    <property type="protein sequence ID" value="EOD06157"/>
    <property type="gene ID" value="EMIHUDRAFT_55751"/>
</dbReference>
<dbReference type="SUPFAM" id="SSF55681">
    <property type="entry name" value="Class II aaRS and biotin synthetases"/>
    <property type="match status" value="1"/>
</dbReference>
<dbReference type="GeneID" id="17252262"/>
<dbReference type="Proteomes" id="UP000013827">
    <property type="component" value="Unassembled WGS sequence"/>
</dbReference>
<dbReference type="InterPro" id="IPR020605">
    <property type="entry name" value="Octanoyltransferase_CS"/>
</dbReference>
<protein>
    <recommendedName>
        <fullName evidence="3">lipoyl(octanoyl) transferase</fullName>
        <ecNumber evidence="3">2.3.1.181</ecNumber>
    </recommendedName>
</protein>
<feature type="binding site" evidence="7">
    <location>
        <begin position="144"/>
        <end position="146"/>
    </location>
    <ligand>
        <name>substrate</name>
    </ligand>
</feature>
<dbReference type="Gene3D" id="3.30.930.10">
    <property type="entry name" value="Bira Bifunctional Protein, Domain 2"/>
    <property type="match status" value="1"/>
</dbReference>
<evidence type="ECO:0000256" key="8">
    <source>
        <dbReference type="PIRSR" id="PIRSR016262-3"/>
    </source>
</evidence>
<accession>A0A0D3I4H2</accession>
<dbReference type="PIRSF" id="PIRSF016262">
    <property type="entry name" value="LPLase"/>
    <property type="match status" value="1"/>
</dbReference>
<dbReference type="InterPro" id="IPR000544">
    <property type="entry name" value="Octanoyltransferase"/>
</dbReference>
<dbReference type="PANTHER" id="PTHR10993">
    <property type="entry name" value="OCTANOYLTRANSFERASE"/>
    <property type="match status" value="1"/>
</dbReference>
<dbReference type="PaxDb" id="2903-EOD06157"/>
<dbReference type="EC" id="2.3.1.181" evidence="3"/>
<dbReference type="InterPro" id="IPR045864">
    <property type="entry name" value="aa-tRNA-synth_II/BPL/LPL"/>
</dbReference>
<sequence>VPYERALSWQRALHAERAAQLLPRGEQPARQLDDALILLQHPPTYTLGSTSTLSNVVDPAFDLVRTERGGEVTYHGPGQLVMYPLLNLRHYQQDIHWYMRSLEEARPCSGGRHVAIRTLGSLGLEGEREPGATGVWVGGAKACALGVKVSRWLTYHGLALNVCTEMEHWRGIVPCGLHGREVASVETLLASRGEAAVPRALLLDRAATEMLRHFGDVFGAELRAPTEDD</sequence>
<keyword evidence="11" id="KW-1185">Reference proteome</keyword>
<feature type="binding site" evidence="7">
    <location>
        <begin position="68"/>
        <end position="75"/>
    </location>
    <ligand>
        <name>substrate</name>
    </ligand>
</feature>
<evidence type="ECO:0000256" key="5">
    <source>
        <dbReference type="ARBA" id="ARBA00023315"/>
    </source>
</evidence>
<dbReference type="OMA" id="GEVTYHC"/>
<dbReference type="UniPathway" id="UPA00538">
    <property type="reaction ID" value="UER00592"/>
</dbReference>
<dbReference type="CDD" id="cd16444">
    <property type="entry name" value="LipB"/>
    <property type="match status" value="1"/>
</dbReference>
<evidence type="ECO:0000313" key="11">
    <source>
        <dbReference type="Proteomes" id="UP000013827"/>
    </source>
</evidence>
<comment type="similarity">
    <text evidence="2">Belongs to the LipB family.</text>
</comment>
<evidence type="ECO:0000256" key="3">
    <source>
        <dbReference type="ARBA" id="ARBA00012334"/>
    </source>
</evidence>
<reference evidence="10" key="2">
    <citation type="submission" date="2024-10" db="UniProtKB">
        <authorList>
            <consortium name="EnsemblProtists"/>
        </authorList>
    </citation>
    <scope>IDENTIFICATION</scope>
</reference>
<dbReference type="InterPro" id="IPR004143">
    <property type="entry name" value="BPL_LPL_catalytic"/>
</dbReference>
<dbReference type="eggNOG" id="KOG0325">
    <property type="taxonomic scope" value="Eukaryota"/>
</dbReference>
<dbReference type="PROSITE" id="PS01313">
    <property type="entry name" value="LIPB"/>
    <property type="match status" value="1"/>
</dbReference>
<evidence type="ECO:0000256" key="2">
    <source>
        <dbReference type="ARBA" id="ARBA00007907"/>
    </source>
</evidence>
<name>A0A0D3I4H2_EMIH1</name>
<reference evidence="11" key="1">
    <citation type="journal article" date="2013" name="Nature">
        <title>Pan genome of the phytoplankton Emiliania underpins its global distribution.</title>
        <authorList>
            <person name="Read B.A."/>
            <person name="Kegel J."/>
            <person name="Klute M.J."/>
            <person name="Kuo A."/>
            <person name="Lefebvre S.C."/>
            <person name="Maumus F."/>
            <person name="Mayer C."/>
            <person name="Miller J."/>
            <person name="Monier A."/>
            <person name="Salamov A."/>
            <person name="Young J."/>
            <person name="Aguilar M."/>
            <person name="Claverie J.M."/>
            <person name="Frickenhaus S."/>
            <person name="Gonzalez K."/>
            <person name="Herman E.K."/>
            <person name="Lin Y.C."/>
            <person name="Napier J."/>
            <person name="Ogata H."/>
            <person name="Sarno A.F."/>
            <person name="Shmutz J."/>
            <person name="Schroeder D."/>
            <person name="de Vargas C."/>
            <person name="Verret F."/>
            <person name="von Dassow P."/>
            <person name="Valentin K."/>
            <person name="Van de Peer Y."/>
            <person name="Wheeler G."/>
            <person name="Dacks J.B."/>
            <person name="Delwiche C.F."/>
            <person name="Dyhrman S.T."/>
            <person name="Glockner G."/>
            <person name="John U."/>
            <person name="Richards T."/>
            <person name="Worden A.Z."/>
            <person name="Zhang X."/>
            <person name="Grigoriev I.V."/>
            <person name="Allen A.E."/>
            <person name="Bidle K."/>
            <person name="Borodovsky M."/>
            <person name="Bowler C."/>
            <person name="Brownlee C."/>
            <person name="Cock J.M."/>
            <person name="Elias M."/>
            <person name="Gladyshev V.N."/>
            <person name="Groth M."/>
            <person name="Guda C."/>
            <person name="Hadaegh A."/>
            <person name="Iglesias-Rodriguez M.D."/>
            <person name="Jenkins J."/>
            <person name="Jones B.M."/>
            <person name="Lawson T."/>
            <person name="Leese F."/>
            <person name="Lindquist E."/>
            <person name="Lobanov A."/>
            <person name="Lomsadze A."/>
            <person name="Malik S.B."/>
            <person name="Marsh M.E."/>
            <person name="Mackinder L."/>
            <person name="Mock T."/>
            <person name="Mueller-Roeber B."/>
            <person name="Pagarete A."/>
            <person name="Parker M."/>
            <person name="Probert I."/>
            <person name="Quesneville H."/>
            <person name="Raines C."/>
            <person name="Rensing S.A."/>
            <person name="Riano-Pachon D.M."/>
            <person name="Richier S."/>
            <person name="Rokitta S."/>
            <person name="Shiraiwa Y."/>
            <person name="Soanes D.M."/>
            <person name="van der Giezen M."/>
            <person name="Wahlund T.M."/>
            <person name="Williams B."/>
            <person name="Wilson W."/>
            <person name="Wolfe G."/>
            <person name="Wurch L.L."/>
        </authorList>
    </citation>
    <scope>NUCLEOTIDE SEQUENCE</scope>
</reference>
<keyword evidence="5" id="KW-0012">Acyltransferase</keyword>
<feature type="site" description="Lowers pKa of active site Cys" evidence="8">
    <location>
        <position position="141"/>
    </location>
</feature>
<dbReference type="Pfam" id="PF21948">
    <property type="entry name" value="LplA-B_cat"/>
    <property type="match status" value="1"/>
</dbReference>
<keyword evidence="4" id="KW-0808">Transferase</keyword>
<proteinExistence type="inferred from homology"/>
<evidence type="ECO:0000259" key="9">
    <source>
        <dbReference type="PROSITE" id="PS51733"/>
    </source>
</evidence>
<feature type="binding site" evidence="7">
    <location>
        <begin position="157"/>
        <end position="159"/>
    </location>
    <ligand>
        <name>substrate</name>
    </ligand>
</feature>
<dbReference type="HOGENOM" id="CLU_035168_1_0_1"/>
<dbReference type="RefSeq" id="XP_005758586.1">
    <property type="nucleotide sequence ID" value="XM_005758529.1"/>
</dbReference>
<dbReference type="HAMAP" id="MF_00013">
    <property type="entry name" value="LipB"/>
    <property type="match status" value="1"/>
</dbReference>
<evidence type="ECO:0000256" key="4">
    <source>
        <dbReference type="ARBA" id="ARBA00022679"/>
    </source>
</evidence>
<feature type="active site" description="Acyl-thioester intermediate" evidence="6">
    <location>
        <position position="175"/>
    </location>
</feature>
<dbReference type="GO" id="GO:0033819">
    <property type="term" value="F:lipoyl(octanoyl) transferase activity"/>
    <property type="evidence" value="ECO:0007669"/>
    <property type="project" value="UniProtKB-EC"/>
</dbReference>
<dbReference type="KEGG" id="ehx:EMIHUDRAFT_55751"/>
<evidence type="ECO:0000256" key="1">
    <source>
        <dbReference type="ARBA" id="ARBA00004821"/>
    </source>
</evidence>
<dbReference type="PANTHER" id="PTHR10993:SF7">
    <property type="entry name" value="LIPOYLTRANSFERASE 2, MITOCHONDRIAL-RELATED"/>
    <property type="match status" value="1"/>
</dbReference>